<comment type="similarity">
    <text evidence="2">Belongs to the kinesin light chain family.</text>
</comment>
<dbReference type="Gene3D" id="1.25.40.10">
    <property type="entry name" value="Tetratricopeptide repeat domain"/>
    <property type="match status" value="2"/>
</dbReference>
<dbReference type="SMART" id="SM00028">
    <property type="entry name" value="TPR"/>
    <property type="match status" value="5"/>
</dbReference>
<dbReference type="EMBL" id="CAMXCT010006497">
    <property type="protein sequence ID" value="CAI4014747.1"/>
    <property type="molecule type" value="Genomic_DNA"/>
</dbReference>
<dbReference type="GO" id="GO:0019894">
    <property type="term" value="F:kinesin binding"/>
    <property type="evidence" value="ECO:0007669"/>
    <property type="project" value="TreeGrafter"/>
</dbReference>
<dbReference type="GO" id="GO:0005737">
    <property type="term" value="C:cytoplasm"/>
    <property type="evidence" value="ECO:0007669"/>
    <property type="project" value="TreeGrafter"/>
</dbReference>
<evidence type="ECO:0000256" key="8">
    <source>
        <dbReference type="ARBA" id="ARBA00023175"/>
    </source>
</evidence>
<keyword evidence="7" id="KW-0175">Coiled coil</keyword>
<protein>
    <submittedName>
        <fullName evidence="12">Potassium voltage-gated channel subfamily B member 2</fullName>
    </submittedName>
</protein>
<dbReference type="InterPro" id="IPR011990">
    <property type="entry name" value="TPR-like_helical_dom_sf"/>
</dbReference>
<dbReference type="OrthoDB" id="771227at2759"/>
<name>A0A9P1DSM6_9DINO</name>
<dbReference type="GO" id="GO:0005874">
    <property type="term" value="C:microtubule"/>
    <property type="evidence" value="ECO:0007669"/>
    <property type="project" value="UniProtKB-KW"/>
</dbReference>
<dbReference type="EMBL" id="CAMXCT030006497">
    <property type="protein sequence ID" value="CAL4802059.1"/>
    <property type="molecule type" value="Genomic_DNA"/>
</dbReference>
<keyword evidence="10" id="KW-0812">Transmembrane</keyword>
<dbReference type="Pfam" id="PF13374">
    <property type="entry name" value="TPR_10"/>
    <property type="match status" value="3"/>
</dbReference>
<keyword evidence="10" id="KW-0472">Membrane</keyword>
<evidence type="ECO:0000256" key="9">
    <source>
        <dbReference type="ARBA" id="ARBA00023212"/>
    </source>
</evidence>
<evidence type="ECO:0000256" key="5">
    <source>
        <dbReference type="ARBA" id="ARBA00022737"/>
    </source>
</evidence>
<proteinExistence type="inferred from homology"/>
<keyword evidence="8" id="KW-0505">Motor protein</keyword>
<dbReference type="Pfam" id="PF13424">
    <property type="entry name" value="TPR_12"/>
    <property type="match status" value="2"/>
</dbReference>
<keyword evidence="13" id="KW-1185">Reference proteome</keyword>
<dbReference type="EMBL" id="CAMXCT020006497">
    <property type="protein sequence ID" value="CAL1168122.1"/>
    <property type="molecule type" value="Genomic_DNA"/>
</dbReference>
<dbReference type="AlphaFoldDB" id="A0A9P1DSM6"/>
<reference evidence="11" key="1">
    <citation type="submission" date="2022-10" db="EMBL/GenBank/DDBJ databases">
        <authorList>
            <person name="Chen Y."/>
            <person name="Dougan E. K."/>
            <person name="Chan C."/>
            <person name="Rhodes N."/>
            <person name="Thang M."/>
        </authorList>
    </citation>
    <scope>NUCLEOTIDE SEQUENCE</scope>
</reference>
<comment type="caution">
    <text evidence="11">The sequence shown here is derived from an EMBL/GenBank/DDBJ whole genome shotgun (WGS) entry which is preliminary data.</text>
</comment>
<feature type="transmembrane region" description="Helical" evidence="10">
    <location>
        <begin position="221"/>
        <end position="241"/>
    </location>
</feature>
<evidence type="ECO:0000256" key="4">
    <source>
        <dbReference type="ARBA" id="ARBA00022701"/>
    </source>
</evidence>
<keyword evidence="9" id="KW-0206">Cytoskeleton</keyword>
<sequence length="709" mass="78354">MVDAAGLAIAGILGIVGAVCIMQALNPHLHWSLFVPKQIQSCEVQLLQTPPLFPSQAGATLEPTQLTQRQHVFLSLLTLQLLTAWLLGMSLTFLARICRACRMSAKPSYAPMDPEVQFSFTLVEHLSFHAFFAGMTCLGLMTDSFSVVTGSSWELYVLFVGAQTASNVLEALYWAVYLPADAGVPAFGWPVVSSVLPVLGEPLDTCKDYFFAGIALSTGTWQGYLFASIAVGILVFSNIYLSTKHKHALGRDLLAVRKVCFPSKTEGFLATQTSPTKLAIALSEDLPQAVLQSLFVLTCGGSPTQYAFIGLSITKIICCLSLRAIALRQDDRHGEASATNVELYQMMVFALSFVVGPQHSWMLIVKFWLASSLGEVGRLQEALAMYQEVLEVRRSVLGPRHPSTLTTQHDVAFSLDNVGRHQEALAMFQEVLEVRRQVLGPRHPSTLLTQDRVAFSLLGEVGRRQEALAMLQEVLEVQRQVLGPRHPDTLATQNHVAFSLYKLGRHQEALAMYQEVLEVQRQVLGPRHPDTLTTQNNVAFSLDKLGRHQEALAILHEVLEVRRSVLGPRHPSTLTTQHNVASSLGNVGRHQEDLAMSQEVLEARRQVLEPRHPSTLRTQHRVAFSLGEVGRRQEALAMLQEVLEVQRQVLGPRHPDTLATQHNVASSLGEEKPQVPNVIKEETGEEAPFNSPQQDNFVSDLTLAKRCHR</sequence>
<accession>A0A9P1DSM6</accession>
<evidence type="ECO:0000256" key="7">
    <source>
        <dbReference type="ARBA" id="ARBA00023054"/>
    </source>
</evidence>
<organism evidence="11">
    <name type="scientific">Cladocopium goreaui</name>
    <dbReference type="NCBI Taxonomy" id="2562237"/>
    <lineage>
        <taxon>Eukaryota</taxon>
        <taxon>Sar</taxon>
        <taxon>Alveolata</taxon>
        <taxon>Dinophyceae</taxon>
        <taxon>Suessiales</taxon>
        <taxon>Symbiodiniaceae</taxon>
        <taxon>Cladocopium</taxon>
    </lineage>
</organism>
<evidence type="ECO:0000256" key="6">
    <source>
        <dbReference type="ARBA" id="ARBA00022803"/>
    </source>
</evidence>
<feature type="transmembrane region" description="Helical" evidence="10">
    <location>
        <begin position="72"/>
        <end position="95"/>
    </location>
</feature>
<dbReference type="GO" id="GO:0007018">
    <property type="term" value="P:microtubule-based movement"/>
    <property type="evidence" value="ECO:0007669"/>
    <property type="project" value="TreeGrafter"/>
</dbReference>
<evidence type="ECO:0000313" key="11">
    <source>
        <dbReference type="EMBL" id="CAI4014747.1"/>
    </source>
</evidence>
<feature type="transmembrane region" description="Helical" evidence="10">
    <location>
        <begin position="7"/>
        <end position="25"/>
    </location>
</feature>
<dbReference type="Proteomes" id="UP001152797">
    <property type="component" value="Unassembled WGS sequence"/>
</dbReference>
<dbReference type="GO" id="GO:0005871">
    <property type="term" value="C:kinesin complex"/>
    <property type="evidence" value="ECO:0007669"/>
    <property type="project" value="InterPro"/>
</dbReference>
<evidence type="ECO:0000256" key="2">
    <source>
        <dbReference type="ARBA" id="ARBA00009622"/>
    </source>
</evidence>
<keyword evidence="5" id="KW-0677">Repeat</keyword>
<dbReference type="InterPro" id="IPR019734">
    <property type="entry name" value="TPR_rpt"/>
</dbReference>
<evidence type="ECO:0000313" key="12">
    <source>
        <dbReference type="EMBL" id="CAL4802059.1"/>
    </source>
</evidence>
<keyword evidence="10" id="KW-1133">Transmembrane helix</keyword>
<reference evidence="12 13" key="2">
    <citation type="submission" date="2024-05" db="EMBL/GenBank/DDBJ databases">
        <authorList>
            <person name="Chen Y."/>
            <person name="Shah S."/>
            <person name="Dougan E. K."/>
            <person name="Thang M."/>
            <person name="Chan C."/>
        </authorList>
    </citation>
    <scope>NUCLEOTIDE SEQUENCE [LARGE SCALE GENOMIC DNA]</scope>
</reference>
<keyword evidence="3" id="KW-0963">Cytoplasm</keyword>
<dbReference type="InterPro" id="IPR002151">
    <property type="entry name" value="Kinesin_light"/>
</dbReference>
<evidence type="ECO:0000256" key="1">
    <source>
        <dbReference type="ARBA" id="ARBA00004245"/>
    </source>
</evidence>
<evidence type="ECO:0000256" key="10">
    <source>
        <dbReference type="SAM" id="Phobius"/>
    </source>
</evidence>
<evidence type="ECO:0000256" key="3">
    <source>
        <dbReference type="ARBA" id="ARBA00022490"/>
    </source>
</evidence>
<dbReference type="PANTHER" id="PTHR45783">
    <property type="entry name" value="KINESIN LIGHT CHAIN"/>
    <property type="match status" value="1"/>
</dbReference>
<dbReference type="PANTHER" id="PTHR45783:SF3">
    <property type="entry name" value="KINESIN LIGHT CHAIN"/>
    <property type="match status" value="1"/>
</dbReference>
<keyword evidence="6" id="KW-0802">TPR repeat</keyword>
<keyword evidence="4" id="KW-0493">Microtubule</keyword>
<comment type="subcellular location">
    <subcellularLocation>
        <location evidence="1">Cytoplasm</location>
        <location evidence="1">Cytoskeleton</location>
    </subcellularLocation>
</comment>
<gene>
    <name evidence="11" type="ORF">C1SCF055_LOCUS39623</name>
</gene>
<dbReference type="SUPFAM" id="SSF48452">
    <property type="entry name" value="TPR-like"/>
    <property type="match status" value="2"/>
</dbReference>
<evidence type="ECO:0000313" key="13">
    <source>
        <dbReference type="Proteomes" id="UP001152797"/>
    </source>
</evidence>
<feature type="transmembrane region" description="Helical" evidence="10">
    <location>
        <begin position="346"/>
        <end position="369"/>
    </location>
</feature>